<gene>
    <name evidence="3" type="ORF">Tco_0978815</name>
</gene>
<feature type="compositionally biased region" description="Polar residues" evidence="1">
    <location>
        <begin position="28"/>
        <end position="39"/>
    </location>
</feature>
<dbReference type="PROSITE" id="PS50994">
    <property type="entry name" value="INTEGRASE"/>
    <property type="match status" value="1"/>
</dbReference>
<reference evidence="3" key="1">
    <citation type="journal article" date="2022" name="Int. J. Mol. Sci.">
        <title>Draft Genome of Tanacetum Coccineum: Genomic Comparison of Closely Related Tanacetum-Family Plants.</title>
        <authorList>
            <person name="Yamashiro T."/>
            <person name="Shiraishi A."/>
            <person name="Nakayama K."/>
            <person name="Satake H."/>
        </authorList>
    </citation>
    <scope>NUCLEOTIDE SEQUENCE</scope>
</reference>
<dbReference type="Proteomes" id="UP001151760">
    <property type="component" value="Unassembled WGS sequence"/>
</dbReference>
<dbReference type="Gene3D" id="3.30.420.10">
    <property type="entry name" value="Ribonuclease H-like superfamily/Ribonuclease H"/>
    <property type="match status" value="1"/>
</dbReference>
<feature type="compositionally biased region" description="Basic and acidic residues" evidence="1">
    <location>
        <begin position="1"/>
        <end position="12"/>
    </location>
</feature>
<keyword evidence="4" id="KW-1185">Reference proteome</keyword>
<reference evidence="3" key="2">
    <citation type="submission" date="2022-01" db="EMBL/GenBank/DDBJ databases">
        <authorList>
            <person name="Yamashiro T."/>
            <person name="Shiraishi A."/>
            <person name="Satake H."/>
            <person name="Nakayama K."/>
        </authorList>
    </citation>
    <scope>NUCLEOTIDE SEQUENCE</scope>
</reference>
<evidence type="ECO:0000313" key="4">
    <source>
        <dbReference type="Proteomes" id="UP001151760"/>
    </source>
</evidence>
<comment type="caution">
    <text evidence="3">The sequence shown here is derived from an EMBL/GenBank/DDBJ whole genome shotgun (WGS) entry which is preliminary data.</text>
</comment>
<dbReference type="InterPro" id="IPR050951">
    <property type="entry name" value="Retrovirus_Pol_polyprotein"/>
</dbReference>
<evidence type="ECO:0000259" key="2">
    <source>
        <dbReference type="PROSITE" id="PS50994"/>
    </source>
</evidence>
<dbReference type="SUPFAM" id="SSF53098">
    <property type="entry name" value="Ribonuclease H-like"/>
    <property type="match status" value="1"/>
</dbReference>
<dbReference type="InterPro" id="IPR001584">
    <property type="entry name" value="Integrase_cat-core"/>
</dbReference>
<dbReference type="InterPro" id="IPR012337">
    <property type="entry name" value="RNaseH-like_sf"/>
</dbReference>
<feature type="compositionally biased region" description="Low complexity" evidence="1">
    <location>
        <begin position="15"/>
        <end position="27"/>
    </location>
</feature>
<dbReference type="EMBL" id="BQNB010016516">
    <property type="protein sequence ID" value="GJT52658.1"/>
    <property type="molecule type" value="Genomic_DNA"/>
</dbReference>
<dbReference type="PANTHER" id="PTHR37984">
    <property type="entry name" value="PROTEIN CBG26694"/>
    <property type="match status" value="1"/>
</dbReference>
<feature type="region of interest" description="Disordered" evidence="1">
    <location>
        <begin position="1"/>
        <end position="41"/>
    </location>
</feature>
<dbReference type="InterPro" id="IPR036397">
    <property type="entry name" value="RNaseH_sf"/>
</dbReference>
<feature type="domain" description="Integrase catalytic" evidence="2">
    <location>
        <begin position="113"/>
        <end position="306"/>
    </location>
</feature>
<proteinExistence type="predicted"/>
<protein>
    <submittedName>
        <fullName evidence="3">Retrotransposon ORF1</fullName>
    </submittedName>
</protein>
<sequence length="418" mass="47725">MVSPNKAKEKRSSSRQKQSYPRRSSQSGGSINHEGSTLPQLDFEPGYDIPLSASWTLTRGTTRYIWQRRMRKKQLSKQAKKCTAIQRCPSALKMLEPLINGLWTNLLKDRSAESYRPRTYIRGQILVDFIIEKPDKDPSTAEMPAKEEVPEPWTLFKDVSSCVEGPPSRAKKSSAEAHPNNLSMVVLQIENQHLRPLFEIPMKGEIVSGNGKQFVNNPFKDWCEKLNIKQRFASVKHPQTNGMVERANRSLGEGNSLENDGDAMFIELIKKYDDSSEEELEEDGNVVTREELSVGNDPESLRGISNFTRRGRGMHIFVGNFIYVSDLLIVEDISSVIDFSLSQVVHGRPFVEVFNMTYDSSLGIVKFTNGTDEIAYMMPHKIEQFKSLSNMEKEHKQSVYFRSEKDKRRGVDYVMNKK</sequence>
<accession>A0ABQ5EPG2</accession>
<evidence type="ECO:0000256" key="1">
    <source>
        <dbReference type="SAM" id="MobiDB-lite"/>
    </source>
</evidence>
<name>A0ABQ5EPG2_9ASTR</name>
<dbReference type="PANTHER" id="PTHR37984:SF5">
    <property type="entry name" value="PROTEIN NYNRIN-LIKE"/>
    <property type="match status" value="1"/>
</dbReference>
<organism evidence="3 4">
    <name type="scientific">Tanacetum coccineum</name>
    <dbReference type="NCBI Taxonomy" id="301880"/>
    <lineage>
        <taxon>Eukaryota</taxon>
        <taxon>Viridiplantae</taxon>
        <taxon>Streptophyta</taxon>
        <taxon>Embryophyta</taxon>
        <taxon>Tracheophyta</taxon>
        <taxon>Spermatophyta</taxon>
        <taxon>Magnoliopsida</taxon>
        <taxon>eudicotyledons</taxon>
        <taxon>Gunneridae</taxon>
        <taxon>Pentapetalae</taxon>
        <taxon>asterids</taxon>
        <taxon>campanulids</taxon>
        <taxon>Asterales</taxon>
        <taxon>Asteraceae</taxon>
        <taxon>Asteroideae</taxon>
        <taxon>Anthemideae</taxon>
        <taxon>Anthemidinae</taxon>
        <taxon>Tanacetum</taxon>
    </lineage>
</organism>
<evidence type="ECO:0000313" key="3">
    <source>
        <dbReference type="EMBL" id="GJT52658.1"/>
    </source>
</evidence>